<protein>
    <submittedName>
        <fullName evidence="2">GNAT family N-acetyltransferase</fullName>
    </submittedName>
</protein>
<dbReference type="PANTHER" id="PTHR43305">
    <property type="entry name" value="FAMILY N-ACETYLTRANSFERASE, PUTATIVE (AFU_ORTHOLOGUE AFUA_2G01380)-RELATED"/>
    <property type="match status" value="1"/>
</dbReference>
<proteinExistence type="predicted"/>
<evidence type="ECO:0000259" key="1">
    <source>
        <dbReference type="PROSITE" id="PS51186"/>
    </source>
</evidence>
<dbReference type="InterPro" id="IPR052777">
    <property type="entry name" value="Acetyltransferase_Enz"/>
</dbReference>
<organism evidence="2 3">
    <name type="scientific">Paludisphaera mucosa</name>
    <dbReference type="NCBI Taxonomy" id="3030827"/>
    <lineage>
        <taxon>Bacteria</taxon>
        <taxon>Pseudomonadati</taxon>
        <taxon>Planctomycetota</taxon>
        <taxon>Planctomycetia</taxon>
        <taxon>Isosphaerales</taxon>
        <taxon>Isosphaeraceae</taxon>
        <taxon>Paludisphaera</taxon>
    </lineage>
</organism>
<dbReference type="InterPro" id="IPR000182">
    <property type="entry name" value="GNAT_dom"/>
</dbReference>
<dbReference type="CDD" id="cd04301">
    <property type="entry name" value="NAT_SF"/>
    <property type="match status" value="1"/>
</dbReference>
<dbReference type="Pfam" id="PF00583">
    <property type="entry name" value="Acetyltransf_1"/>
    <property type="match status" value="1"/>
</dbReference>
<dbReference type="RefSeq" id="WP_277859885.1">
    <property type="nucleotide sequence ID" value="NZ_JARRAG010000001.1"/>
</dbReference>
<dbReference type="EMBL" id="JARRAG010000001">
    <property type="protein sequence ID" value="MDG3003535.1"/>
    <property type="molecule type" value="Genomic_DNA"/>
</dbReference>
<dbReference type="SUPFAM" id="SSF55729">
    <property type="entry name" value="Acyl-CoA N-acyltransferases (Nat)"/>
    <property type="match status" value="1"/>
</dbReference>
<dbReference type="InterPro" id="IPR016181">
    <property type="entry name" value="Acyl_CoA_acyltransferase"/>
</dbReference>
<reference evidence="2 3" key="1">
    <citation type="submission" date="2023-03" db="EMBL/GenBank/DDBJ databases">
        <title>Paludisphaera mucosa sp. nov. a novel planctomycete from northern fen.</title>
        <authorList>
            <person name="Ivanova A."/>
        </authorList>
    </citation>
    <scope>NUCLEOTIDE SEQUENCE [LARGE SCALE GENOMIC DNA]</scope>
    <source>
        <strain evidence="2 3">Pla2</strain>
    </source>
</reference>
<dbReference type="Proteomes" id="UP001216907">
    <property type="component" value="Unassembled WGS sequence"/>
</dbReference>
<accession>A0ABT6F809</accession>
<keyword evidence="3" id="KW-1185">Reference proteome</keyword>
<dbReference type="Gene3D" id="3.40.630.30">
    <property type="match status" value="1"/>
</dbReference>
<name>A0ABT6F809_9BACT</name>
<evidence type="ECO:0000313" key="2">
    <source>
        <dbReference type="EMBL" id="MDG3003535.1"/>
    </source>
</evidence>
<feature type="domain" description="N-acetyltransferase" evidence="1">
    <location>
        <begin position="21"/>
        <end position="164"/>
    </location>
</feature>
<gene>
    <name evidence="2" type="ORF">PZE19_07135</name>
</gene>
<sequence>MVAEPQMRLRIAEVVDERDVARVRSLLVAYAAEFESTIRETLRLQCFDPELAGLPGRYAGPSGILLLATVDEVPAGCVGLRDLGEGVCEMKRLYVDPAFRSLGLGKRLVENLIERASQIGYNRMVLDSTPEMTRAVALYESLGFRTIEPYGESGHALYFGKPLDRPE</sequence>
<comment type="caution">
    <text evidence="2">The sequence shown here is derived from an EMBL/GenBank/DDBJ whole genome shotgun (WGS) entry which is preliminary data.</text>
</comment>
<dbReference type="PANTHER" id="PTHR43305:SF1">
    <property type="entry name" value="FAMILY N-ACETYLTRANSFERASE, PUTATIVE (AFU_ORTHOLOGUE AFUA_2G01380)-RELATED"/>
    <property type="match status" value="1"/>
</dbReference>
<evidence type="ECO:0000313" key="3">
    <source>
        <dbReference type="Proteomes" id="UP001216907"/>
    </source>
</evidence>
<dbReference type="PROSITE" id="PS51186">
    <property type="entry name" value="GNAT"/>
    <property type="match status" value="1"/>
</dbReference>